<evidence type="ECO:0000313" key="2">
    <source>
        <dbReference type="Proteomes" id="UP000765509"/>
    </source>
</evidence>
<evidence type="ECO:0000313" key="1">
    <source>
        <dbReference type="EMBL" id="MBW0517108.1"/>
    </source>
</evidence>
<keyword evidence="2" id="KW-1185">Reference proteome</keyword>
<organism evidence="1 2">
    <name type="scientific">Austropuccinia psidii MF-1</name>
    <dbReference type="NCBI Taxonomy" id="1389203"/>
    <lineage>
        <taxon>Eukaryota</taxon>
        <taxon>Fungi</taxon>
        <taxon>Dikarya</taxon>
        <taxon>Basidiomycota</taxon>
        <taxon>Pucciniomycotina</taxon>
        <taxon>Pucciniomycetes</taxon>
        <taxon>Pucciniales</taxon>
        <taxon>Sphaerophragmiaceae</taxon>
        <taxon>Austropuccinia</taxon>
    </lineage>
</organism>
<dbReference type="Proteomes" id="UP000765509">
    <property type="component" value="Unassembled WGS sequence"/>
</dbReference>
<dbReference type="EMBL" id="AVOT02025685">
    <property type="protein sequence ID" value="MBW0517108.1"/>
    <property type="molecule type" value="Genomic_DNA"/>
</dbReference>
<name>A0A9Q3EDU0_9BASI</name>
<dbReference type="AlphaFoldDB" id="A0A9Q3EDU0"/>
<reference evidence="1" key="1">
    <citation type="submission" date="2021-03" db="EMBL/GenBank/DDBJ databases">
        <title>Draft genome sequence of rust myrtle Austropuccinia psidii MF-1, a brazilian biotype.</title>
        <authorList>
            <person name="Quecine M.C."/>
            <person name="Pachon D.M.R."/>
            <person name="Bonatelli M.L."/>
            <person name="Correr F.H."/>
            <person name="Franceschini L.M."/>
            <person name="Leite T.F."/>
            <person name="Margarido G.R.A."/>
            <person name="Almeida C.A."/>
            <person name="Ferrarezi J.A."/>
            <person name="Labate C.A."/>
        </authorList>
    </citation>
    <scope>NUCLEOTIDE SEQUENCE</scope>
    <source>
        <strain evidence="1">MF-1</strain>
    </source>
</reference>
<sequence>MFLRNFIEMLLGIAPHGSPLPETPSEQLISKPIQPTTEELVSTEDFFEIPSSDARYYGGRKGIPGMHKDQCMSDVKFEYEKIGKDY</sequence>
<dbReference type="OrthoDB" id="2516880at2759"/>
<comment type="caution">
    <text evidence="1">The sequence shown here is derived from an EMBL/GenBank/DDBJ whole genome shotgun (WGS) entry which is preliminary data.</text>
</comment>
<proteinExistence type="predicted"/>
<protein>
    <submittedName>
        <fullName evidence="1">Uncharacterized protein</fullName>
    </submittedName>
</protein>
<gene>
    <name evidence="1" type="ORF">O181_056823</name>
</gene>
<accession>A0A9Q3EDU0</accession>